<keyword evidence="3 7" id="KW-0560">Oxidoreductase</keyword>
<proteinExistence type="inferred from homology"/>
<evidence type="ECO:0000256" key="7">
    <source>
        <dbReference type="RuleBase" id="RU003345"/>
    </source>
</evidence>
<dbReference type="InterPro" id="IPR016161">
    <property type="entry name" value="Ald_DH/histidinol_DH"/>
</dbReference>
<dbReference type="OrthoDB" id="310895at2759"/>
<keyword evidence="9" id="KW-0812">Transmembrane</keyword>
<dbReference type="InterPro" id="IPR016162">
    <property type="entry name" value="Ald_DH_N"/>
</dbReference>
<feature type="compositionally biased region" description="Basic and acidic residues" evidence="8">
    <location>
        <begin position="124"/>
        <end position="134"/>
    </location>
</feature>
<dbReference type="Pfam" id="PF13450">
    <property type="entry name" value="NAD_binding_8"/>
    <property type="match status" value="1"/>
</dbReference>
<evidence type="ECO:0000256" key="5">
    <source>
        <dbReference type="ARBA" id="ARBA00024226"/>
    </source>
</evidence>
<dbReference type="Gene3D" id="3.40.309.10">
    <property type="entry name" value="Aldehyde Dehydrogenase, Chain A, domain 2"/>
    <property type="match status" value="1"/>
</dbReference>
<dbReference type="Proteomes" id="UP000279259">
    <property type="component" value="Unassembled WGS sequence"/>
</dbReference>
<feature type="region of interest" description="Disordered" evidence="8">
    <location>
        <begin position="536"/>
        <end position="570"/>
    </location>
</feature>
<dbReference type="SUPFAM" id="SSF51905">
    <property type="entry name" value="FAD/NAD(P)-binding domain"/>
    <property type="match status" value="1"/>
</dbReference>
<dbReference type="STRING" id="1890683.A0A427Y2D9"/>
<dbReference type="Pfam" id="PF00171">
    <property type="entry name" value="Aldedh"/>
    <property type="match status" value="1"/>
</dbReference>
<dbReference type="PROSITE" id="PS00687">
    <property type="entry name" value="ALDEHYDE_DEHYDR_GLU"/>
    <property type="match status" value="1"/>
</dbReference>
<evidence type="ECO:0000313" key="12">
    <source>
        <dbReference type="Proteomes" id="UP000279259"/>
    </source>
</evidence>
<evidence type="ECO:0000256" key="3">
    <source>
        <dbReference type="ARBA" id="ARBA00023002"/>
    </source>
</evidence>
<dbReference type="PANTHER" id="PTHR43521:SF1">
    <property type="entry name" value="ALPHA-AMINOADIPIC SEMIALDEHYDE DEHYDROGENASE"/>
    <property type="match status" value="1"/>
</dbReference>
<dbReference type="InterPro" id="IPR015590">
    <property type="entry name" value="Aldehyde_DH_dom"/>
</dbReference>
<dbReference type="EMBL" id="RSCD01000021">
    <property type="protein sequence ID" value="RSH85145.1"/>
    <property type="molecule type" value="Genomic_DNA"/>
</dbReference>
<comment type="caution">
    <text evidence="11">The sequence shown here is derived from an EMBL/GenBank/DDBJ whole genome shotgun (WGS) entry which is preliminary data.</text>
</comment>
<comment type="similarity">
    <text evidence="1 7">Belongs to the aldehyde dehydrogenase family.</text>
</comment>
<dbReference type="InterPro" id="IPR016163">
    <property type="entry name" value="Ald_DH_C"/>
</dbReference>
<feature type="transmembrane region" description="Helical" evidence="9">
    <location>
        <begin position="301"/>
        <end position="320"/>
    </location>
</feature>
<keyword evidence="9" id="KW-0472">Membrane</keyword>
<dbReference type="EC" id="1.2.1.3" evidence="5"/>
<feature type="compositionally biased region" description="Gly residues" evidence="8">
    <location>
        <begin position="140"/>
        <end position="149"/>
    </location>
</feature>
<feature type="domain" description="Aldehyde dehydrogenase" evidence="10">
    <location>
        <begin position="856"/>
        <end position="1325"/>
    </location>
</feature>
<evidence type="ECO:0000259" key="10">
    <source>
        <dbReference type="Pfam" id="PF00171"/>
    </source>
</evidence>
<feature type="compositionally biased region" description="Polar residues" evidence="8">
    <location>
        <begin position="542"/>
        <end position="556"/>
    </location>
</feature>
<feature type="region of interest" description="Disordered" evidence="8">
    <location>
        <begin position="123"/>
        <end position="155"/>
    </location>
</feature>
<evidence type="ECO:0000313" key="11">
    <source>
        <dbReference type="EMBL" id="RSH85145.1"/>
    </source>
</evidence>
<dbReference type="SUPFAM" id="SSF53720">
    <property type="entry name" value="ALDH-like"/>
    <property type="match status" value="1"/>
</dbReference>
<dbReference type="InterPro" id="IPR044638">
    <property type="entry name" value="ALDH7A1-like"/>
</dbReference>
<comment type="subunit">
    <text evidence="2">Homotetramer.</text>
</comment>
<dbReference type="PANTHER" id="PTHR43521">
    <property type="entry name" value="ALPHA-AMINOADIPIC SEMIALDEHYDE DEHYDROGENASE"/>
    <property type="match status" value="1"/>
</dbReference>
<dbReference type="InterPro" id="IPR036188">
    <property type="entry name" value="FAD/NAD-bd_sf"/>
</dbReference>
<protein>
    <recommendedName>
        <fullName evidence="5">aldehyde dehydrogenase (NAD(+))</fullName>
        <ecNumber evidence="5">1.2.1.3</ecNumber>
    </recommendedName>
</protein>
<evidence type="ECO:0000256" key="9">
    <source>
        <dbReference type="SAM" id="Phobius"/>
    </source>
</evidence>
<dbReference type="InterPro" id="IPR029510">
    <property type="entry name" value="Ald_DH_CS_GLU"/>
</dbReference>
<accession>A0A427Y2D9</accession>
<evidence type="ECO:0000256" key="6">
    <source>
        <dbReference type="PROSITE-ProRule" id="PRU10007"/>
    </source>
</evidence>
<keyword evidence="4" id="KW-0520">NAD</keyword>
<name>A0A427Y2D9_9TREE</name>
<sequence>MARCERVMDLRPWIGVGRETILGEAAYACLLWTDYTTIHHLFHDQYILKTGSTSSGTAHEYHFTLEQSCWKRTRCPELDFGVLETPARNTPVDHHQASRITHQSKNGVIGIAQAKGQTFGPCDAKARRDGHAGEGEGVDGDGTGAGAGTDTGDESANPSLSVAVIGSGLAGLTAAYLLRKEGAEVYLLEKSEKLGFHSASVEIPINLPVDEKKKPGMGPDAGRWVVDVPMRSFQGGYYPLLIALYRHLGLRLVPTFFTFSFSRLPGSTYFIYSGASGLSVPSLPSSSFLSPIAFIRSILHFVGTAICFLIWMGLAFLSWWDILPRPLARDNSLREFTDHVAAFLASPLPLVRTPLGGVWSRFIEEVIIPLFGAVGTMTSDDIWETPVGCLLEYVHTTIGTAHYTLSPGTGATEVANRLAEEVRAQGPGHLRLGEVITGLEYRDGKVVVQCSGSEEVIVDRVVVATQASSARVLLGMLEQSLREQGESTEESTERKRIKKMLRGLDDVEYRETIVVTHRDETIPPPQPDLREINLVLPLTPPGASSDSGSGTPTLSHSPTPTESSYPPTPIDGDCFARTPYFPPRHDAVYTMATHVMHPPASLRGKVAPVLQTTNPVVPIDPAFVLGIARLERALPLSTPGPTLANLHPPIPDGAHAPLVHLAGSYAYPGIPLLEGCVGSAVRAASEILASAYAARERVPQSSARRAQRVAQLGGVDWDAGRGGLIEHSTRVQDRACVASVMDTALLELSAIRAPARRSTPPAMSNAAAAARLGGGGPRQVELKPFHCQGPAEAFIAPVSRTDAMLRSSLSLAVRPVPLGASRRYLSSRAGRVLSALNLPGPETPLSGVYDGQWKGSGEEMVSKCPATGEVIGRIRTGTVDETRQAIVRTKEASRLVRAMPGPKRGEVVRQIRETLSANVDALGELVSLEMGKIRSEGKGEVQEFVDICDYATGLSRSMAGRVLPSERPEHVIYEIPNPLGVVGILSAFNFPVAVYGWNLAIAFATGNATIWKPSPTTPLCSIAVTRLIAPILERNGLPGSAASLVCGDVEVGKELVGSKDVDMVSFTGSEKVGREVGKVVQQRFGKALLELGGNNAVIVHEDADLQLALQGVLFAAVGTAGQRCTSTRRLLLHRSISSKFLEMLLPYYDSSTSSTTLRAGDPLDTKSLIGPLHTPAAVRMYNGTLEGVVSRGGQILSKRHGRMDPPFDGGKEGNWVWPVVVRPKEGDECWQHETFAPVLYVREFETMEEAIQINNEVPQGLSSSLFTKSLENMGKWLGPEGSDCGIVNVNVGTSGAEIGAGFGGNKSTGWGRESGGDAWKQYVRWSAATVNYGKTLPLAQGVSFGVA</sequence>
<evidence type="ECO:0000256" key="2">
    <source>
        <dbReference type="ARBA" id="ARBA00011881"/>
    </source>
</evidence>
<keyword evidence="12" id="KW-1185">Reference proteome</keyword>
<feature type="active site" evidence="6">
    <location>
        <position position="1090"/>
    </location>
</feature>
<dbReference type="Gene3D" id="3.40.605.10">
    <property type="entry name" value="Aldehyde Dehydrogenase, Chain A, domain 1"/>
    <property type="match status" value="1"/>
</dbReference>
<dbReference type="Gene3D" id="3.50.50.60">
    <property type="entry name" value="FAD/NAD(P)-binding domain"/>
    <property type="match status" value="1"/>
</dbReference>
<gene>
    <name evidence="11" type="ORF">EHS25_004952</name>
</gene>
<evidence type="ECO:0000256" key="8">
    <source>
        <dbReference type="SAM" id="MobiDB-lite"/>
    </source>
</evidence>
<reference evidence="11 12" key="1">
    <citation type="submission" date="2018-11" db="EMBL/GenBank/DDBJ databases">
        <title>Genome sequence of Saitozyma podzolica DSM 27192.</title>
        <authorList>
            <person name="Aliyu H."/>
            <person name="Gorte O."/>
            <person name="Ochsenreither K."/>
        </authorList>
    </citation>
    <scope>NUCLEOTIDE SEQUENCE [LARGE SCALE GENOMIC DNA]</scope>
    <source>
        <strain evidence="11 12">DSM 27192</strain>
    </source>
</reference>
<evidence type="ECO:0000256" key="4">
    <source>
        <dbReference type="ARBA" id="ARBA00023027"/>
    </source>
</evidence>
<dbReference type="GO" id="GO:0004029">
    <property type="term" value="F:aldehyde dehydrogenase (NAD+) activity"/>
    <property type="evidence" value="ECO:0007669"/>
    <property type="project" value="UniProtKB-EC"/>
</dbReference>
<organism evidence="11 12">
    <name type="scientific">Saitozyma podzolica</name>
    <dbReference type="NCBI Taxonomy" id="1890683"/>
    <lineage>
        <taxon>Eukaryota</taxon>
        <taxon>Fungi</taxon>
        <taxon>Dikarya</taxon>
        <taxon>Basidiomycota</taxon>
        <taxon>Agaricomycotina</taxon>
        <taxon>Tremellomycetes</taxon>
        <taxon>Tremellales</taxon>
        <taxon>Trimorphomycetaceae</taxon>
        <taxon>Saitozyma</taxon>
    </lineage>
</organism>
<keyword evidence="9" id="KW-1133">Transmembrane helix</keyword>
<evidence type="ECO:0000256" key="1">
    <source>
        <dbReference type="ARBA" id="ARBA00009986"/>
    </source>
</evidence>